<dbReference type="PANTHER" id="PTHR43884:SF20">
    <property type="entry name" value="ACYL-COA DEHYDROGENASE FADE28"/>
    <property type="match status" value="1"/>
</dbReference>
<sequence length="381" mass="40825">MNLNYSEEHSILRDGARRLLAKMPANALAAAGGDFHRTFWDQIADLGWLGLPFAEANGGVGCGALEIAIVAEELGRAGAVTPFIEIVVIAGGLIEALGTHAQRAAWLEPLINGTAIPVLAHLENGARGKLDHVRTVAVRNREGYALTGEKVLVRAGQWADVFLVTALLDDQIALFAVRAGARGVEITSYPTVNGGRAADVRLSRVVVGLEDRIGEESILPTLEAVHDRAVAALCADAVGAMDALLAATVEYTKQRVQFGKPIASFQALQHRMAEMAVRCEEARASALLAALSCDASKSQRIRGVSGAKAKIGRASRHVAQEAIQLHGAMGFSQELPIGNWFKRLYAFENSFGSTRDHLDRYARVLASAEMRGNLLYERGES</sequence>
<dbReference type="GO" id="GO:0003995">
    <property type="term" value="F:acyl-CoA dehydrogenase activity"/>
    <property type="evidence" value="ECO:0007669"/>
    <property type="project" value="TreeGrafter"/>
</dbReference>
<dbReference type="Gene3D" id="1.10.540.10">
    <property type="entry name" value="Acyl-CoA dehydrogenase/oxidase, N-terminal domain"/>
    <property type="match status" value="1"/>
</dbReference>
<dbReference type="InterPro" id="IPR037069">
    <property type="entry name" value="AcylCoA_DH/ox_N_sf"/>
</dbReference>
<dbReference type="RefSeq" id="WP_188166937.1">
    <property type="nucleotide sequence ID" value="NZ_JACVVX010000016.1"/>
</dbReference>
<evidence type="ECO:0000259" key="6">
    <source>
        <dbReference type="Pfam" id="PF00441"/>
    </source>
</evidence>
<dbReference type="CDD" id="cd00567">
    <property type="entry name" value="ACAD"/>
    <property type="match status" value="1"/>
</dbReference>
<dbReference type="EMBL" id="JACVVX010000016">
    <property type="protein sequence ID" value="MBD0417496.1"/>
    <property type="molecule type" value="Genomic_DNA"/>
</dbReference>
<dbReference type="AlphaFoldDB" id="A0A8J6PXY6"/>
<dbReference type="InterPro" id="IPR009075">
    <property type="entry name" value="AcylCo_DH/oxidase_C"/>
</dbReference>
<dbReference type="SUPFAM" id="SSF47203">
    <property type="entry name" value="Acyl-CoA dehydrogenase C-terminal domain-like"/>
    <property type="match status" value="1"/>
</dbReference>
<evidence type="ECO:0000256" key="1">
    <source>
        <dbReference type="ARBA" id="ARBA00001974"/>
    </source>
</evidence>
<dbReference type="Gene3D" id="2.40.110.10">
    <property type="entry name" value="Butyryl-CoA Dehydrogenase, subunit A, domain 2"/>
    <property type="match status" value="1"/>
</dbReference>
<name>A0A8J6PXY6_9HYPH</name>
<keyword evidence="4" id="KW-0274">FAD</keyword>
<evidence type="ECO:0000256" key="5">
    <source>
        <dbReference type="ARBA" id="ARBA00023002"/>
    </source>
</evidence>
<evidence type="ECO:0000313" key="8">
    <source>
        <dbReference type="EMBL" id="MBD0417496.1"/>
    </source>
</evidence>
<dbReference type="Gene3D" id="1.20.140.10">
    <property type="entry name" value="Butyryl-CoA Dehydrogenase, subunit A, domain 3"/>
    <property type="match status" value="1"/>
</dbReference>
<comment type="similarity">
    <text evidence="2">Belongs to the acyl-CoA dehydrogenase family.</text>
</comment>
<feature type="domain" description="Acyl-CoA dehydrogenase/oxidase C-terminal" evidence="6">
    <location>
        <begin position="232"/>
        <end position="364"/>
    </location>
</feature>
<dbReference type="InterPro" id="IPR009100">
    <property type="entry name" value="AcylCoA_DH/oxidase_NM_dom_sf"/>
</dbReference>
<dbReference type="Proteomes" id="UP000643405">
    <property type="component" value="Unassembled WGS sequence"/>
</dbReference>
<proteinExistence type="inferred from homology"/>
<gene>
    <name evidence="8" type="ORF">ICI42_22945</name>
</gene>
<dbReference type="SUPFAM" id="SSF56645">
    <property type="entry name" value="Acyl-CoA dehydrogenase NM domain-like"/>
    <property type="match status" value="1"/>
</dbReference>
<comment type="caution">
    <text evidence="8">The sequence shown here is derived from an EMBL/GenBank/DDBJ whole genome shotgun (WGS) entry which is preliminary data.</text>
</comment>
<reference evidence="8" key="1">
    <citation type="submission" date="2020-09" db="EMBL/GenBank/DDBJ databases">
        <title>Genome seq and assembly of Tianweitania sp.</title>
        <authorList>
            <person name="Chhetri G."/>
        </authorList>
    </citation>
    <scope>NUCLEOTIDE SEQUENCE</scope>
    <source>
        <strain evidence="8">Rool2</strain>
    </source>
</reference>
<dbReference type="Pfam" id="PF02771">
    <property type="entry name" value="Acyl-CoA_dh_N"/>
    <property type="match status" value="1"/>
</dbReference>
<dbReference type="InterPro" id="IPR013786">
    <property type="entry name" value="AcylCoA_DH/ox_N"/>
</dbReference>
<comment type="cofactor">
    <cofactor evidence="1">
        <name>FAD</name>
        <dbReference type="ChEBI" id="CHEBI:57692"/>
    </cofactor>
</comment>
<dbReference type="InterPro" id="IPR036250">
    <property type="entry name" value="AcylCo_DH-like_C"/>
</dbReference>
<evidence type="ECO:0000259" key="7">
    <source>
        <dbReference type="Pfam" id="PF02771"/>
    </source>
</evidence>
<keyword evidence="9" id="KW-1185">Reference proteome</keyword>
<feature type="domain" description="Acyl-CoA dehydrogenase/oxidase N-terminal" evidence="7">
    <location>
        <begin position="6"/>
        <end position="113"/>
    </location>
</feature>
<keyword evidence="3" id="KW-0285">Flavoprotein</keyword>
<evidence type="ECO:0000313" key="9">
    <source>
        <dbReference type="Proteomes" id="UP000643405"/>
    </source>
</evidence>
<dbReference type="InterPro" id="IPR046373">
    <property type="entry name" value="Acyl-CoA_Oxase/DH_mid-dom_sf"/>
</dbReference>
<dbReference type="PANTHER" id="PTHR43884">
    <property type="entry name" value="ACYL-COA DEHYDROGENASE"/>
    <property type="match status" value="1"/>
</dbReference>
<organism evidence="8 9">
    <name type="scientific">Oryzicola mucosus</name>
    <dbReference type="NCBI Taxonomy" id="2767425"/>
    <lineage>
        <taxon>Bacteria</taxon>
        <taxon>Pseudomonadati</taxon>
        <taxon>Pseudomonadota</taxon>
        <taxon>Alphaproteobacteria</taxon>
        <taxon>Hyphomicrobiales</taxon>
        <taxon>Phyllobacteriaceae</taxon>
        <taxon>Oryzicola</taxon>
    </lineage>
</organism>
<evidence type="ECO:0000256" key="3">
    <source>
        <dbReference type="ARBA" id="ARBA00022630"/>
    </source>
</evidence>
<protein>
    <submittedName>
        <fullName evidence="8">Acyl-CoA dehydrogenase family protein</fullName>
    </submittedName>
</protein>
<keyword evidence="5" id="KW-0560">Oxidoreductase</keyword>
<dbReference type="Pfam" id="PF00441">
    <property type="entry name" value="Acyl-CoA_dh_1"/>
    <property type="match status" value="1"/>
</dbReference>
<accession>A0A8J6PXY6</accession>
<evidence type="ECO:0000256" key="2">
    <source>
        <dbReference type="ARBA" id="ARBA00009347"/>
    </source>
</evidence>
<dbReference type="GO" id="GO:0050660">
    <property type="term" value="F:flavin adenine dinucleotide binding"/>
    <property type="evidence" value="ECO:0007669"/>
    <property type="project" value="InterPro"/>
</dbReference>
<evidence type="ECO:0000256" key="4">
    <source>
        <dbReference type="ARBA" id="ARBA00022827"/>
    </source>
</evidence>